<dbReference type="SUPFAM" id="SSF57414">
    <property type="entry name" value="Hairpin loop containing domain-like"/>
    <property type="match status" value="1"/>
</dbReference>
<evidence type="ECO:0000256" key="4">
    <source>
        <dbReference type="ARBA" id="ARBA00022723"/>
    </source>
</evidence>
<dbReference type="Gene3D" id="2.60.120.260">
    <property type="entry name" value="Galactose-binding domain-like"/>
    <property type="match status" value="1"/>
</dbReference>
<dbReference type="GO" id="GO:0001868">
    <property type="term" value="P:regulation of complement activation, lectin pathway"/>
    <property type="evidence" value="ECO:0007669"/>
    <property type="project" value="UniProtKB-ARBA"/>
</dbReference>
<dbReference type="Pfam" id="PF00024">
    <property type="entry name" value="PAN_1"/>
    <property type="match status" value="1"/>
</dbReference>
<keyword evidence="9" id="KW-1185">Reference proteome</keyword>
<organism evidence="8 9">
    <name type="scientific">Owenia fusiformis</name>
    <name type="common">Polychaete worm</name>
    <dbReference type="NCBI Taxonomy" id="6347"/>
    <lineage>
        <taxon>Eukaryota</taxon>
        <taxon>Metazoa</taxon>
        <taxon>Spiralia</taxon>
        <taxon>Lophotrochozoa</taxon>
        <taxon>Annelida</taxon>
        <taxon>Polychaeta</taxon>
        <taxon>Sedentaria</taxon>
        <taxon>Canalipalpata</taxon>
        <taxon>Sabellida</taxon>
        <taxon>Oweniida</taxon>
        <taxon>Oweniidae</taxon>
        <taxon>Owenia</taxon>
    </lineage>
</organism>
<evidence type="ECO:0000256" key="7">
    <source>
        <dbReference type="ARBA" id="ARBA00023157"/>
    </source>
</evidence>
<dbReference type="SUPFAM" id="SSF49785">
    <property type="entry name" value="Galactose-binding domain-like"/>
    <property type="match status" value="1"/>
</dbReference>
<keyword evidence="7" id="KW-1015">Disulfide bond</keyword>
<keyword evidence="5" id="KW-0430">Lectin</keyword>
<evidence type="ECO:0000256" key="3">
    <source>
        <dbReference type="ARBA" id="ARBA00011233"/>
    </source>
</evidence>
<dbReference type="PANTHER" id="PTHR45713:SF15">
    <property type="entry name" value="F5_8 TYPE C DOMAIN-CONTAINING PROTEIN"/>
    <property type="match status" value="1"/>
</dbReference>
<evidence type="ECO:0000256" key="1">
    <source>
        <dbReference type="ARBA" id="ARBA00002219"/>
    </source>
</evidence>
<dbReference type="InterPro" id="IPR003609">
    <property type="entry name" value="Pan_app"/>
</dbReference>
<dbReference type="EMBL" id="CAIIXF020000001">
    <property type="protein sequence ID" value="CAH1772320.1"/>
    <property type="molecule type" value="Genomic_DNA"/>
</dbReference>
<comment type="function">
    <text evidence="1">Acts as a defensive agent. Recognizes blood group fucosylated oligosaccharides including A, B, H and Lewis B-type antigens. Does not recognize Lewis A antigen and has low affinity for monovalent haptens.</text>
</comment>
<dbReference type="GO" id="GO:0042806">
    <property type="term" value="F:fucose binding"/>
    <property type="evidence" value="ECO:0007669"/>
    <property type="project" value="UniProtKB-ARBA"/>
</dbReference>
<evidence type="ECO:0000256" key="6">
    <source>
        <dbReference type="ARBA" id="ARBA00022837"/>
    </source>
</evidence>
<dbReference type="GO" id="GO:0010185">
    <property type="term" value="P:regulation of cellular defense response"/>
    <property type="evidence" value="ECO:0007669"/>
    <property type="project" value="UniProtKB-ARBA"/>
</dbReference>
<gene>
    <name evidence="8" type="ORF">OFUS_LOCUS98</name>
</gene>
<evidence type="ECO:0000313" key="9">
    <source>
        <dbReference type="Proteomes" id="UP000749559"/>
    </source>
</evidence>
<protein>
    <submittedName>
        <fullName evidence="8">Uncharacterized protein</fullName>
    </submittedName>
</protein>
<dbReference type="Proteomes" id="UP000749559">
    <property type="component" value="Unassembled WGS sequence"/>
</dbReference>
<proteinExistence type="inferred from homology"/>
<dbReference type="PROSITE" id="PS50948">
    <property type="entry name" value="PAN"/>
    <property type="match status" value="1"/>
</dbReference>
<dbReference type="InterPro" id="IPR051941">
    <property type="entry name" value="BG_Antigen-Binding_Lectin"/>
</dbReference>
<sequence length="255" mass="29186">MDNLATFTLFFLQILLKYVQCDQLTLGYFSPQMINMKLDDIPDATIENTGNLECLQMCVRAKTCKAFNYHGDSSKCQLFDKVACTKIYTSTGWRFSRIKPDRETILYNGNIALSKTTYQSSKVSNKLGPERVVDGNPNSYSGTDFGESSSWWIVDLGDTYKLFQIIISIRRPGAESNYYNYSVDVACEFDGVKPDNTIWKSRFLFDDILQEIPRTFPFSDSSVGRFIKITKNGERLKMYEVEVYVENEDCGCEPV</sequence>
<dbReference type="InterPro" id="IPR008979">
    <property type="entry name" value="Galactose-bd-like_sf"/>
</dbReference>
<evidence type="ECO:0000256" key="5">
    <source>
        <dbReference type="ARBA" id="ARBA00022734"/>
    </source>
</evidence>
<dbReference type="InterPro" id="IPR006585">
    <property type="entry name" value="FTP1"/>
</dbReference>
<dbReference type="Gene3D" id="3.50.4.10">
    <property type="entry name" value="Hepatocyte Growth Factor"/>
    <property type="match status" value="1"/>
</dbReference>
<dbReference type="SMART" id="SM00607">
    <property type="entry name" value="FTP"/>
    <property type="match status" value="1"/>
</dbReference>
<keyword evidence="6" id="KW-0106">Calcium</keyword>
<accession>A0A8J1UUH4</accession>
<comment type="subunit">
    <text evidence="3">Homotrimer.</text>
</comment>
<name>A0A8J1UUH4_OWEFU</name>
<dbReference type="OrthoDB" id="6158912at2759"/>
<dbReference type="GO" id="GO:0046872">
    <property type="term" value="F:metal ion binding"/>
    <property type="evidence" value="ECO:0007669"/>
    <property type="project" value="UniProtKB-KW"/>
</dbReference>
<dbReference type="Pfam" id="PF22633">
    <property type="entry name" value="F5_F8_type_C_2"/>
    <property type="match status" value="1"/>
</dbReference>
<dbReference type="AlphaFoldDB" id="A0A8J1UUH4"/>
<evidence type="ECO:0000256" key="2">
    <source>
        <dbReference type="ARBA" id="ARBA00010147"/>
    </source>
</evidence>
<dbReference type="PANTHER" id="PTHR45713">
    <property type="entry name" value="FTP DOMAIN-CONTAINING PROTEIN"/>
    <property type="match status" value="1"/>
</dbReference>
<comment type="similarity">
    <text evidence="2">Belongs to the fucolectin family.</text>
</comment>
<comment type="caution">
    <text evidence="8">The sequence shown here is derived from an EMBL/GenBank/DDBJ whole genome shotgun (WGS) entry which is preliminary data.</text>
</comment>
<reference evidence="8" key="1">
    <citation type="submission" date="2022-03" db="EMBL/GenBank/DDBJ databases">
        <authorList>
            <person name="Martin C."/>
        </authorList>
    </citation>
    <scope>NUCLEOTIDE SEQUENCE</scope>
</reference>
<keyword evidence="4" id="KW-0479">Metal-binding</keyword>
<evidence type="ECO:0000313" key="8">
    <source>
        <dbReference type="EMBL" id="CAH1772320.1"/>
    </source>
</evidence>